<evidence type="ECO:0000313" key="6">
    <source>
        <dbReference type="EMBL" id="GGJ58373.1"/>
    </source>
</evidence>
<gene>
    <name evidence="5 6" type="primary">hypA</name>
    <name evidence="6" type="ORF">GCM10008938_50570</name>
</gene>
<evidence type="ECO:0000256" key="4">
    <source>
        <dbReference type="ARBA" id="ARBA00022833"/>
    </source>
</evidence>
<dbReference type="HAMAP" id="MF_00213">
    <property type="entry name" value="HypA_HybF"/>
    <property type="match status" value="1"/>
</dbReference>
<sequence length="115" mass="12567">MHEASILLALIDQVQDVLQHHPGMRVKTVTVRIGTLSSVIPEALHFAYPAGARGTVLEQATLVIETVEAVGICPEHGDIPLHPQRGLRCPHCDHPITTLRSGEELELEALELEET</sequence>
<dbReference type="Proteomes" id="UP000632222">
    <property type="component" value="Unassembled WGS sequence"/>
</dbReference>
<dbReference type="PROSITE" id="PS01249">
    <property type="entry name" value="HYPA"/>
    <property type="match status" value="1"/>
</dbReference>
<dbReference type="Gene3D" id="3.30.2320.80">
    <property type="match status" value="1"/>
</dbReference>
<keyword evidence="3 5" id="KW-0479">Metal-binding</keyword>
<evidence type="ECO:0000313" key="7">
    <source>
        <dbReference type="Proteomes" id="UP000632222"/>
    </source>
</evidence>
<evidence type="ECO:0000256" key="5">
    <source>
        <dbReference type="HAMAP-Rule" id="MF_00213"/>
    </source>
</evidence>
<reference evidence="7" key="1">
    <citation type="journal article" date="2019" name="Int. J. Syst. Evol. Microbiol.">
        <title>The Global Catalogue of Microorganisms (GCM) 10K type strain sequencing project: providing services to taxonomists for standard genome sequencing and annotation.</title>
        <authorList>
            <consortium name="The Broad Institute Genomics Platform"/>
            <consortium name="The Broad Institute Genome Sequencing Center for Infectious Disease"/>
            <person name="Wu L."/>
            <person name="Ma J."/>
        </authorList>
    </citation>
    <scope>NUCLEOTIDE SEQUENCE [LARGE SCALE GENOMIC DNA]</scope>
    <source>
        <strain evidence="7">JCM 14370</strain>
    </source>
</reference>
<protein>
    <recommendedName>
        <fullName evidence="5">Hydrogenase maturation factor HypA</fullName>
    </recommendedName>
</protein>
<dbReference type="Pfam" id="PF01155">
    <property type="entry name" value="HypA"/>
    <property type="match status" value="1"/>
</dbReference>
<comment type="caution">
    <text evidence="6">The sequence shown here is derived from an EMBL/GenBank/DDBJ whole genome shotgun (WGS) entry which is preliminary data.</text>
</comment>
<evidence type="ECO:0000256" key="1">
    <source>
        <dbReference type="ARBA" id="ARBA00010748"/>
    </source>
</evidence>
<dbReference type="RefSeq" id="WP_189009020.1">
    <property type="nucleotide sequence ID" value="NZ_BMOD01000043.1"/>
</dbReference>
<dbReference type="InterPro" id="IPR020538">
    <property type="entry name" value="Hydgase_Ni_incorp_HypA/HybF_CS"/>
</dbReference>
<feature type="binding site" evidence="5">
    <location>
        <position position="2"/>
    </location>
    <ligand>
        <name>Ni(2+)</name>
        <dbReference type="ChEBI" id="CHEBI:49786"/>
    </ligand>
</feature>
<accession>A0ABQ2DKH1</accession>
<name>A0ABQ2DKH1_9DEIO</name>
<organism evidence="6 7">
    <name type="scientific">Deinococcus roseus</name>
    <dbReference type="NCBI Taxonomy" id="392414"/>
    <lineage>
        <taxon>Bacteria</taxon>
        <taxon>Thermotogati</taxon>
        <taxon>Deinococcota</taxon>
        <taxon>Deinococci</taxon>
        <taxon>Deinococcales</taxon>
        <taxon>Deinococcaceae</taxon>
        <taxon>Deinococcus</taxon>
    </lineage>
</organism>
<feature type="binding site" evidence="5">
    <location>
        <position position="73"/>
    </location>
    <ligand>
        <name>Zn(2+)</name>
        <dbReference type="ChEBI" id="CHEBI:29105"/>
    </ligand>
</feature>
<evidence type="ECO:0000256" key="3">
    <source>
        <dbReference type="ARBA" id="ARBA00022723"/>
    </source>
</evidence>
<proteinExistence type="inferred from homology"/>
<feature type="binding site" evidence="5">
    <location>
        <position position="92"/>
    </location>
    <ligand>
        <name>Zn(2+)</name>
        <dbReference type="ChEBI" id="CHEBI:29105"/>
    </ligand>
</feature>
<evidence type="ECO:0000256" key="2">
    <source>
        <dbReference type="ARBA" id="ARBA00022596"/>
    </source>
</evidence>
<comment type="function">
    <text evidence="5">Involved in the maturation of [NiFe] hydrogenases. Required for nickel insertion into the metal center of the hydrogenase.</text>
</comment>
<feature type="binding site" evidence="5">
    <location>
        <position position="76"/>
    </location>
    <ligand>
        <name>Zn(2+)</name>
        <dbReference type="ChEBI" id="CHEBI:29105"/>
    </ligand>
</feature>
<dbReference type="InterPro" id="IPR000688">
    <property type="entry name" value="HypA/HybF"/>
</dbReference>
<dbReference type="PANTHER" id="PTHR34535:SF3">
    <property type="entry name" value="HYDROGENASE MATURATION FACTOR HYPA"/>
    <property type="match status" value="1"/>
</dbReference>
<feature type="binding site" evidence="5">
    <location>
        <position position="89"/>
    </location>
    <ligand>
        <name>Zn(2+)</name>
        <dbReference type="ChEBI" id="CHEBI:29105"/>
    </ligand>
</feature>
<keyword evidence="2 5" id="KW-0533">Nickel</keyword>
<dbReference type="PIRSF" id="PIRSF004761">
    <property type="entry name" value="Hydrgn_mat_HypA"/>
    <property type="match status" value="1"/>
</dbReference>
<dbReference type="EMBL" id="BMOD01000043">
    <property type="protein sequence ID" value="GGJ58373.1"/>
    <property type="molecule type" value="Genomic_DNA"/>
</dbReference>
<keyword evidence="7" id="KW-1185">Reference proteome</keyword>
<keyword evidence="4 5" id="KW-0862">Zinc</keyword>
<dbReference type="PANTHER" id="PTHR34535">
    <property type="entry name" value="HYDROGENASE MATURATION FACTOR HYPA"/>
    <property type="match status" value="1"/>
</dbReference>
<comment type="similarity">
    <text evidence="1 5">Belongs to the HypA/HybF family.</text>
</comment>